<protein>
    <recommendedName>
        <fullName evidence="1">RNA-directed DNA polymerase</fullName>
        <ecNumber evidence="1">2.7.7.49</ecNumber>
    </recommendedName>
</protein>
<dbReference type="InterPro" id="IPR012337">
    <property type="entry name" value="RNaseH-like_sf"/>
</dbReference>
<keyword evidence="2" id="KW-0808">Transferase</keyword>
<reference evidence="9" key="2">
    <citation type="journal article" date="2024" name="Plant">
        <title>Genomic evolution and insights into agronomic trait innovations of Sesamum species.</title>
        <authorList>
            <person name="Miao H."/>
            <person name="Wang L."/>
            <person name="Qu L."/>
            <person name="Liu H."/>
            <person name="Sun Y."/>
            <person name="Le M."/>
            <person name="Wang Q."/>
            <person name="Wei S."/>
            <person name="Zheng Y."/>
            <person name="Lin W."/>
            <person name="Duan Y."/>
            <person name="Cao H."/>
            <person name="Xiong S."/>
            <person name="Wang X."/>
            <person name="Wei L."/>
            <person name="Li C."/>
            <person name="Ma Q."/>
            <person name="Ju M."/>
            <person name="Zhao R."/>
            <person name="Li G."/>
            <person name="Mu C."/>
            <person name="Tian Q."/>
            <person name="Mei H."/>
            <person name="Zhang T."/>
            <person name="Gao T."/>
            <person name="Zhang H."/>
        </authorList>
    </citation>
    <scope>NUCLEOTIDE SEQUENCE</scope>
    <source>
        <strain evidence="9">KEN1</strain>
    </source>
</reference>
<dbReference type="FunFam" id="3.10.20.370:FF:000001">
    <property type="entry name" value="Retrovirus-related Pol polyprotein from transposon 17.6-like protein"/>
    <property type="match status" value="1"/>
</dbReference>
<comment type="caution">
    <text evidence="9">The sequence shown here is derived from an EMBL/GenBank/DDBJ whole genome shotgun (WGS) entry which is preliminary data.</text>
</comment>
<dbReference type="InterPro" id="IPR021109">
    <property type="entry name" value="Peptidase_aspartic_dom_sf"/>
</dbReference>
<dbReference type="InterPro" id="IPR000477">
    <property type="entry name" value="RT_dom"/>
</dbReference>
<sequence>MCDLGASINVMPLTIFESLHVGPLKETGVVIQLADRSIVYPEGVLDDVLLQINELVFSVDFYVLDMREDNSPNSTSILLGRPFLKTARTKIDVHSGTLTMEFDGEIIRFNIYDSMRYPTDIPTALLVDVLDPLVQSFATTNNKDHVKFAIEESLTPEQVKALEESMVMDIGIIEIVFELGALSPLPLNLAFIEMPQSHTKLLSSILQAPVLELKELLNHLKYAFLGKNNILPVIISSKLTPLEEEKLVRVLREFREAIGWTIADIKGLSPSTCMHRILLEEGTKPSREAQCPLNPPMMEVVKKEILKLHDAGMIFPISDSEWVSPTQVVPKKMGITVVENYVGNLVPTRVQNGWRVCIDYRKLNAATRKDHFPLPFIDQMLERLAGRSHYCCLDGYSAFHQIPVAPADQKKTTFTCPFGTFAYRKMPFGLCNAPATFKRCMVSIFSNFVEQFIEVFMYDFTVYGNSFDDCLEKLTKVLERCIEKNLVLNYEKCHFMVDQGLILGHIVSSRGTEVDKSKIDVIISLSYPASVQEIRSFLGHAGFYLRFIKDFSKIAQPLCALLQKDASFEFDEACAKAFDKLKESLTFAPVIRPPDWSQPFEIMCDASNHAIGAVLGQKIGKDPHVIYYASRMLDDTQSNYTTPEKELLSVVFTLEKFRHYLLGTKVVVYSDHAALRYLMSKKEAKPQLIRWILLLQEFDLTIKDKKGAKNLVADHLSRLVTNDDPTPLNDEFPDEHLHATQGITPWYADIVNFLVTGTLPRDMPRARKDKIKSDAKYFVWMIPICGNSALIKSYEEVKATRTYDVKTVVDFVKDNIFSRFGMPRTIISDRGTHFCNKVVDALLKKYNVTHRISTAYHPQTNGQAEIKSILEKTVNPNRKDWSTRLDDALWA</sequence>
<dbReference type="PANTHER" id="PTHR37984">
    <property type="entry name" value="PROTEIN CBG26694"/>
    <property type="match status" value="1"/>
</dbReference>
<dbReference type="InterPro" id="IPR043502">
    <property type="entry name" value="DNA/RNA_pol_sf"/>
</dbReference>
<dbReference type="PANTHER" id="PTHR37984:SF5">
    <property type="entry name" value="PROTEIN NYNRIN-LIKE"/>
    <property type="match status" value="1"/>
</dbReference>
<evidence type="ECO:0000256" key="4">
    <source>
        <dbReference type="ARBA" id="ARBA00022722"/>
    </source>
</evidence>
<dbReference type="EMBL" id="JACGWN010000008">
    <property type="protein sequence ID" value="KAL0439326.1"/>
    <property type="molecule type" value="Genomic_DNA"/>
</dbReference>
<dbReference type="InterPro" id="IPR001584">
    <property type="entry name" value="Integrase_cat-core"/>
</dbReference>
<dbReference type="GO" id="GO:0003964">
    <property type="term" value="F:RNA-directed DNA polymerase activity"/>
    <property type="evidence" value="ECO:0007669"/>
    <property type="project" value="UniProtKB-KW"/>
</dbReference>
<dbReference type="SUPFAM" id="SSF56672">
    <property type="entry name" value="DNA/RNA polymerases"/>
    <property type="match status" value="1"/>
</dbReference>
<dbReference type="EC" id="2.7.7.49" evidence="1"/>
<dbReference type="InterPro" id="IPR041373">
    <property type="entry name" value="RT_RNaseH"/>
</dbReference>
<dbReference type="GO" id="GO:0003676">
    <property type="term" value="F:nucleic acid binding"/>
    <property type="evidence" value="ECO:0007669"/>
    <property type="project" value="InterPro"/>
</dbReference>
<evidence type="ECO:0000256" key="6">
    <source>
        <dbReference type="ARBA" id="ARBA00022801"/>
    </source>
</evidence>
<dbReference type="Gene3D" id="3.30.420.10">
    <property type="entry name" value="Ribonuclease H-like superfamily/Ribonuclease H"/>
    <property type="match status" value="1"/>
</dbReference>
<evidence type="ECO:0000259" key="8">
    <source>
        <dbReference type="PROSITE" id="PS50994"/>
    </source>
</evidence>
<dbReference type="CDD" id="cd09274">
    <property type="entry name" value="RNase_HI_RT_Ty3"/>
    <property type="match status" value="1"/>
</dbReference>
<dbReference type="Pfam" id="PF17917">
    <property type="entry name" value="RT_RNaseH"/>
    <property type="match status" value="1"/>
</dbReference>
<feature type="domain" description="Integrase catalytic" evidence="8">
    <location>
        <begin position="729"/>
        <end position="891"/>
    </location>
</feature>
<evidence type="ECO:0000256" key="1">
    <source>
        <dbReference type="ARBA" id="ARBA00012493"/>
    </source>
</evidence>
<keyword evidence="5" id="KW-0255">Endonuclease</keyword>
<keyword evidence="4" id="KW-0540">Nuclease</keyword>
<dbReference type="SUPFAM" id="SSF53098">
    <property type="entry name" value="Ribonuclease H-like"/>
    <property type="match status" value="1"/>
</dbReference>
<organism evidence="9">
    <name type="scientific">Sesamum latifolium</name>
    <dbReference type="NCBI Taxonomy" id="2727402"/>
    <lineage>
        <taxon>Eukaryota</taxon>
        <taxon>Viridiplantae</taxon>
        <taxon>Streptophyta</taxon>
        <taxon>Embryophyta</taxon>
        <taxon>Tracheophyta</taxon>
        <taxon>Spermatophyta</taxon>
        <taxon>Magnoliopsida</taxon>
        <taxon>eudicotyledons</taxon>
        <taxon>Gunneridae</taxon>
        <taxon>Pentapetalae</taxon>
        <taxon>asterids</taxon>
        <taxon>lamiids</taxon>
        <taxon>Lamiales</taxon>
        <taxon>Pedaliaceae</taxon>
        <taxon>Sesamum</taxon>
    </lineage>
</organism>
<dbReference type="PROSITE" id="PS50994">
    <property type="entry name" value="INTEGRASE"/>
    <property type="match status" value="1"/>
</dbReference>
<proteinExistence type="predicted"/>
<dbReference type="Gene3D" id="3.30.70.270">
    <property type="match status" value="2"/>
</dbReference>
<dbReference type="GO" id="GO:0015074">
    <property type="term" value="P:DNA integration"/>
    <property type="evidence" value="ECO:0007669"/>
    <property type="project" value="InterPro"/>
</dbReference>
<keyword evidence="3" id="KW-0548">Nucleotidyltransferase</keyword>
<evidence type="ECO:0000313" key="9">
    <source>
        <dbReference type="EMBL" id="KAL0439326.1"/>
    </source>
</evidence>
<dbReference type="CDD" id="cd01647">
    <property type="entry name" value="RT_LTR"/>
    <property type="match status" value="1"/>
</dbReference>
<dbReference type="Gene3D" id="2.40.70.10">
    <property type="entry name" value="Acid Proteases"/>
    <property type="match status" value="1"/>
</dbReference>
<dbReference type="Pfam" id="PF00665">
    <property type="entry name" value="rve"/>
    <property type="match status" value="1"/>
</dbReference>
<dbReference type="CDD" id="cd00303">
    <property type="entry name" value="retropepsin_like"/>
    <property type="match status" value="1"/>
</dbReference>
<evidence type="ECO:0000256" key="7">
    <source>
        <dbReference type="ARBA" id="ARBA00022918"/>
    </source>
</evidence>
<evidence type="ECO:0000256" key="3">
    <source>
        <dbReference type="ARBA" id="ARBA00022695"/>
    </source>
</evidence>
<evidence type="ECO:0000256" key="5">
    <source>
        <dbReference type="ARBA" id="ARBA00022759"/>
    </source>
</evidence>
<dbReference type="GO" id="GO:0004519">
    <property type="term" value="F:endonuclease activity"/>
    <property type="evidence" value="ECO:0007669"/>
    <property type="project" value="UniProtKB-KW"/>
</dbReference>
<dbReference type="FunFam" id="3.30.70.270:FF:000020">
    <property type="entry name" value="Transposon Tf2-6 polyprotein-like Protein"/>
    <property type="match status" value="1"/>
</dbReference>
<gene>
    <name evidence="9" type="ORF">Slati_2415600</name>
</gene>
<evidence type="ECO:0000256" key="2">
    <source>
        <dbReference type="ARBA" id="ARBA00022679"/>
    </source>
</evidence>
<reference evidence="9" key="1">
    <citation type="submission" date="2020-06" db="EMBL/GenBank/DDBJ databases">
        <authorList>
            <person name="Li T."/>
            <person name="Hu X."/>
            <person name="Zhang T."/>
            <person name="Song X."/>
            <person name="Zhang H."/>
            <person name="Dai N."/>
            <person name="Sheng W."/>
            <person name="Hou X."/>
            <person name="Wei L."/>
        </authorList>
    </citation>
    <scope>NUCLEOTIDE SEQUENCE</scope>
    <source>
        <strain evidence="9">KEN1</strain>
        <tissue evidence="9">Leaf</tissue>
    </source>
</reference>
<dbReference type="Gene3D" id="3.10.10.10">
    <property type="entry name" value="HIV Type 1 Reverse Transcriptase, subunit A, domain 1"/>
    <property type="match status" value="1"/>
</dbReference>
<dbReference type="InterPro" id="IPR036397">
    <property type="entry name" value="RNaseH_sf"/>
</dbReference>
<name>A0AAW2WDI5_9LAMI</name>
<keyword evidence="7" id="KW-0695">RNA-directed DNA polymerase</keyword>
<keyword evidence="6" id="KW-0378">Hydrolase</keyword>
<dbReference type="Pfam" id="PF00078">
    <property type="entry name" value="RVT_1"/>
    <property type="match status" value="1"/>
</dbReference>
<dbReference type="InterPro" id="IPR050951">
    <property type="entry name" value="Retrovirus_Pol_polyprotein"/>
</dbReference>
<dbReference type="AlphaFoldDB" id="A0AAW2WDI5"/>
<dbReference type="GO" id="GO:0016787">
    <property type="term" value="F:hydrolase activity"/>
    <property type="evidence" value="ECO:0007669"/>
    <property type="project" value="UniProtKB-KW"/>
</dbReference>
<dbReference type="InterPro" id="IPR043128">
    <property type="entry name" value="Rev_trsase/Diguanyl_cyclase"/>
</dbReference>
<accession>A0AAW2WDI5</accession>